<comment type="caution">
    <text evidence="3">The sequence shown here is derived from an EMBL/GenBank/DDBJ whole genome shotgun (WGS) entry which is preliminary data.</text>
</comment>
<keyword evidence="2" id="KW-0472">Membrane</keyword>
<protein>
    <submittedName>
        <fullName evidence="3">DNA-binding protein</fullName>
    </submittedName>
</protein>
<dbReference type="EMBL" id="JAQMLU010000010">
    <property type="protein sequence ID" value="MDB8750220.1"/>
    <property type="molecule type" value="Genomic_DNA"/>
</dbReference>
<organism evidence="3 4">
    <name type="scientific">Ruminococcus bicirculans</name>
    <name type="common">ex Wegman et al. 2014</name>
    <dbReference type="NCBI Taxonomy" id="1160721"/>
    <lineage>
        <taxon>Bacteria</taxon>
        <taxon>Bacillati</taxon>
        <taxon>Bacillota</taxon>
        <taxon>Clostridia</taxon>
        <taxon>Eubacteriales</taxon>
        <taxon>Oscillospiraceae</taxon>
        <taxon>Ruminococcus</taxon>
    </lineage>
</organism>
<dbReference type="RefSeq" id="WP_195221155.1">
    <property type="nucleotide sequence ID" value="NZ_JADMWL010000011.1"/>
</dbReference>
<keyword evidence="3" id="KW-0238">DNA-binding</keyword>
<evidence type="ECO:0000313" key="4">
    <source>
        <dbReference type="Proteomes" id="UP001213042"/>
    </source>
</evidence>
<sequence length="211" mass="24025">MLSGVKKCAESGDIKGLHYIFVDCLDVDPTFEKYKSDYDYCKNISGFLEPYQELTSFTFDKNNWNMEYWQHLKTDLTKNFSDKRFQHMIQVASVVNADKIARLIKERNAANTPNIQQVNKPNVIHERMQNNTVMPQSSASTYDQAQILEAQRRLEEENRAAEMAIQEQEKRRREAMAACTKEEADASKKAIGVVAAVAVAAIITVAVLIIK</sequence>
<keyword evidence="2" id="KW-1133">Transmembrane helix</keyword>
<name>A0AAW6ECI0_9FIRM</name>
<dbReference type="Proteomes" id="UP001213042">
    <property type="component" value="Unassembled WGS sequence"/>
</dbReference>
<evidence type="ECO:0000256" key="2">
    <source>
        <dbReference type="SAM" id="Phobius"/>
    </source>
</evidence>
<dbReference type="GO" id="GO:0003677">
    <property type="term" value="F:DNA binding"/>
    <property type="evidence" value="ECO:0007669"/>
    <property type="project" value="UniProtKB-KW"/>
</dbReference>
<proteinExistence type="predicted"/>
<gene>
    <name evidence="3" type="ORF">PNW00_07145</name>
</gene>
<feature type="transmembrane region" description="Helical" evidence="2">
    <location>
        <begin position="190"/>
        <end position="210"/>
    </location>
</feature>
<dbReference type="AlphaFoldDB" id="A0AAW6ECI0"/>
<keyword evidence="2" id="KW-0812">Transmembrane</keyword>
<evidence type="ECO:0000256" key="1">
    <source>
        <dbReference type="SAM" id="Coils"/>
    </source>
</evidence>
<feature type="coiled-coil region" evidence="1">
    <location>
        <begin position="147"/>
        <end position="185"/>
    </location>
</feature>
<reference evidence="3" key="1">
    <citation type="submission" date="2023-01" db="EMBL/GenBank/DDBJ databases">
        <title>Human gut microbiome strain richness.</title>
        <authorList>
            <person name="Chen-Liaw A."/>
        </authorList>
    </citation>
    <scope>NUCLEOTIDE SEQUENCE</scope>
    <source>
        <strain evidence="3">D43st1_D9_D43t1_170807</strain>
    </source>
</reference>
<keyword evidence="1" id="KW-0175">Coiled coil</keyword>
<accession>A0AAW6ECI0</accession>
<evidence type="ECO:0000313" key="3">
    <source>
        <dbReference type="EMBL" id="MDB8750220.1"/>
    </source>
</evidence>